<dbReference type="Pfam" id="PF14395">
    <property type="entry name" value="COOH-NH2_lig"/>
    <property type="match status" value="1"/>
</dbReference>
<dbReference type="EMBL" id="JAHQCS010000178">
    <property type="protein sequence ID" value="MBU9714470.1"/>
    <property type="molecule type" value="Genomic_DNA"/>
</dbReference>
<protein>
    <submittedName>
        <fullName evidence="1">Uncharacterized protein</fullName>
    </submittedName>
</protein>
<proteinExistence type="predicted"/>
<comment type="caution">
    <text evidence="1">The sequence shown here is derived from an EMBL/GenBank/DDBJ whole genome shotgun (WGS) entry which is preliminary data.</text>
</comment>
<accession>A0ABS6JQ16</accession>
<reference evidence="1 2" key="1">
    <citation type="submission" date="2021-06" db="EMBL/GenBank/DDBJ databases">
        <title>Bacillus sp. RD4P76, an endophyte from a halophyte.</title>
        <authorList>
            <person name="Sun J.-Q."/>
        </authorList>
    </citation>
    <scope>NUCLEOTIDE SEQUENCE [LARGE SCALE GENOMIC DNA]</scope>
    <source>
        <strain evidence="1 2">CGMCC 1.15917</strain>
    </source>
</reference>
<sequence length="376" mass="43631">MVRKSYELHGIKSMQVLENATQLIVEGSEFYPHKIAIKEATGADRNYTHVNRTTFSPLSISKINQYYLGQEMLDTAIMTAYYCHIRTYSVHVQRIGKEIGVISVRDMKQRDITATTYPEKEPNSTSLLGADLEVMIWNKTKQKFVAIPMSKDGEKKKIGADRALLRKGTAFYQPIIELRAVPKATGEELLHELQRLKHQLETKSSENQLQVVSESNPVGRFFIGGHFHVSHQHATFRRISQLDALLTLPLSAFCFTKEIERREMYGMLGAARLNPYNGFEYRSLPSWYDLIGSENEIFFQWVEFLLLEPDLPDYRLPPPVVRAYYEGNTVRLKEVSLMYLEELRQVLNVTEKKTSETASKRLERWIDWLKMRERLT</sequence>
<keyword evidence="2" id="KW-1185">Reference proteome</keyword>
<organism evidence="1 2">
    <name type="scientific">Evansella tamaricis</name>
    <dbReference type="NCBI Taxonomy" id="2069301"/>
    <lineage>
        <taxon>Bacteria</taxon>
        <taxon>Bacillati</taxon>
        <taxon>Bacillota</taxon>
        <taxon>Bacilli</taxon>
        <taxon>Bacillales</taxon>
        <taxon>Bacillaceae</taxon>
        <taxon>Evansella</taxon>
    </lineage>
</organism>
<dbReference type="Proteomes" id="UP000784880">
    <property type="component" value="Unassembled WGS sequence"/>
</dbReference>
<name>A0ABS6JQ16_9BACI</name>
<evidence type="ECO:0000313" key="1">
    <source>
        <dbReference type="EMBL" id="MBU9714470.1"/>
    </source>
</evidence>
<evidence type="ECO:0000313" key="2">
    <source>
        <dbReference type="Proteomes" id="UP000784880"/>
    </source>
</evidence>
<gene>
    <name evidence="1" type="ORF">KS419_22265</name>
</gene>
<dbReference type="RefSeq" id="WP_217069065.1">
    <property type="nucleotide sequence ID" value="NZ_JAHQCS010000178.1"/>
</dbReference>
<dbReference type="InterPro" id="IPR025681">
    <property type="entry name" value="COOH-NH2_lig"/>
</dbReference>